<dbReference type="InterPro" id="IPR001314">
    <property type="entry name" value="Peptidase_S1A"/>
</dbReference>
<dbReference type="Gene3D" id="2.40.10.10">
    <property type="entry name" value="Trypsin-like serine proteases"/>
    <property type="match status" value="2"/>
</dbReference>
<dbReference type="InterPro" id="IPR018114">
    <property type="entry name" value="TRYPSIN_HIS"/>
</dbReference>
<sequence>MQSSRGVGNYGYERYEPCGLPVRVCSVVHAVAYPQSVVYNAAFSQGLQLNDSDNTFHPYPQEKPPPVHPTEIRTSISPSSAVGLNTTSVLANYTTEAVSDWRERYFLEHKKYLSKEPNPLRWPRGLRRYSHVRLDCRRQGGLVSIPVGLTRLEGGHESPDSTPRSPSDVDKGVHDAVPYSPVGMGRSVVIADAPDDPIGAVKKQLPSAITSEPALREKQCSLYLAVPASSPPTTYVRLRTTVTHHVAGTVKRTVPYKDCSALLVGSCCGVSEQKTAGKISSLSRIYETGHKNLTFDLWLNLEEMNPHLRGGRVEIHLGKTTPVHPTEIRTSISPSSAVELSTTSALELYPVTDPLLYSSGDQTQDICICSQKLWPLHHRCKVNKNTNMWYSVVEEALFLIKCREYMAERGKECVRYEHIKSRKILGGNIVTDRTKFPHMASISQFGKHMCGGTLISKSHVLTAAHCFTGQRSTLRYKRLPTMQVTLGLTHLRDRPVDKQVFKVTKVTSHPDHDHDKNDIALIELDHEADFDDYVRPACLYVLPGDPTRSAVTTGWGKTTSGSHHEEALFPDYWTRNIPRGYASCPGQGSHHEEALFPDYWTRNIPRGYASCPGQGSHHEEALYQDYWTRNIPRGYASCPGQGTDDMTGSPDLMEAPFEFNSATCKDLYLKEIDKKTMVCASGRKRTQNFCKGDSGGPLQIRTNCISTVVGVVSHSMRQGGVLCAGHAGKFTRVFHYLSWIEDIVWPQDGSTVHTRDRNSSHRNPPPRSYAQPQRTHQKLLVRPLIVPPLPGRVFQHPAFQRRRYRQRLRPNSHPGVSWLRWRHASYWCVVHASYWCVVHASYWCVMHAITLQTRGSGTDMLIGAIVFCGAVLAAGYREPSSEEYDSDYTEDHDSSRELTDTIDEYEEFFTSNETGDRARQRDYFYNTGWLGHQQGITVIILAGDLQEVTVIILAGGLQEMISVAWRPLEPSAPGSRSHPGVAQILA</sequence>
<keyword evidence="1" id="KW-1015">Disulfide bond</keyword>
<dbReference type="GO" id="GO:0006508">
    <property type="term" value="P:proteolysis"/>
    <property type="evidence" value="ECO:0007669"/>
    <property type="project" value="InterPro"/>
</dbReference>
<evidence type="ECO:0000256" key="1">
    <source>
        <dbReference type="ARBA" id="ARBA00023157"/>
    </source>
</evidence>
<dbReference type="Pfam" id="PF00089">
    <property type="entry name" value="Trypsin"/>
    <property type="match status" value="2"/>
</dbReference>
<dbReference type="CDD" id="cd00190">
    <property type="entry name" value="Tryp_SPc"/>
    <property type="match status" value="1"/>
</dbReference>
<organism evidence="4">
    <name type="scientific">Timema californicum</name>
    <name type="common">California timema</name>
    <name type="synonym">Walking stick</name>
    <dbReference type="NCBI Taxonomy" id="61474"/>
    <lineage>
        <taxon>Eukaryota</taxon>
        <taxon>Metazoa</taxon>
        <taxon>Ecdysozoa</taxon>
        <taxon>Arthropoda</taxon>
        <taxon>Hexapoda</taxon>
        <taxon>Insecta</taxon>
        <taxon>Pterygota</taxon>
        <taxon>Neoptera</taxon>
        <taxon>Polyneoptera</taxon>
        <taxon>Phasmatodea</taxon>
        <taxon>Timematodea</taxon>
        <taxon>Timematoidea</taxon>
        <taxon>Timematidae</taxon>
        <taxon>Timema</taxon>
    </lineage>
</organism>
<dbReference type="SUPFAM" id="SSF50494">
    <property type="entry name" value="Trypsin-like serine proteases"/>
    <property type="match status" value="1"/>
</dbReference>
<dbReference type="PROSITE" id="PS00134">
    <property type="entry name" value="TRYPSIN_HIS"/>
    <property type="match status" value="1"/>
</dbReference>
<name>A0A7R9P7Q1_TIMCA</name>
<dbReference type="FunFam" id="2.40.10.10:FF:000068">
    <property type="entry name" value="transmembrane protease serine 2"/>
    <property type="match status" value="1"/>
</dbReference>
<reference evidence="4" key="1">
    <citation type="submission" date="2020-11" db="EMBL/GenBank/DDBJ databases">
        <authorList>
            <person name="Tran Van P."/>
        </authorList>
    </citation>
    <scope>NUCLEOTIDE SEQUENCE</scope>
</reference>
<protein>
    <submittedName>
        <fullName evidence="4">(California timema) hypothetical protein</fullName>
    </submittedName>
</protein>
<dbReference type="PRINTS" id="PR00722">
    <property type="entry name" value="CHYMOTRYPSIN"/>
</dbReference>
<feature type="region of interest" description="Disordered" evidence="2">
    <location>
        <begin position="150"/>
        <end position="173"/>
    </location>
</feature>
<gene>
    <name evidence="4" type="ORF">TCMB3V08_LOCUS5852</name>
</gene>
<accession>A0A7R9P7Q1</accession>
<dbReference type="InterPro" id="IPR001254">
    <property type="entry name" value="Trypsin_dom"/>
</dbReference>
<dbReference type="InterPro" id="IPR043504">
    <property type="entry name" value="Peptidase_S1_PA_chymotrypsin"/>
</dbReference>
<evidence type="ECO:0000259" key="3">
    <source>
        <dbReference type="PROSITE" id="PS50240"/>
    </source>
</evidence>
<evidence type="ECO:0000313" key="4">
    <source>
        <dbReference type="EMBL" id="CAD7573212.1"/>
    </source>
</evidence>
<dbReference type="GO" id="GO:0004252">
    <property type="term" value="F:serine-type endopeptidase activity"/>
    <property type="evidence" value="ECO:0007669"/>
    <property type="project" value="InterPro"/>
</dbReference>
<dbReference type="PANTHER" id="PTHR24252">
    <property type="entry name" value="ACROSIN-RELATED"/>
    <property type="match status" value="1"/>
</dbReference>
<feature type="region of interest" description="Disordered" evidence="2">
    <location>
        <begin position="751"/>
        <end position="774"/>
    </location>
</feature>
<dbReference type="AlphaFoldDB" id="A0A7R9P7Q1"/>
<dbReference type="PROSITE" id="PS50240">
    <property type="entry name" value="TRYPSIN_DOM"/>
    <property type="match status" value="1"/>
</dbReference>
<proteinExistence type="predicted"/>
<dbReference type="EMBL" id="OE181474">
    <property type="protein sequence ID" value="CAD7573212.1"/>
    <property type="molecule type" value="Genomic_DNA"/>
</dbReference>
<dbReference type="InterPro" id="IPR009003">
    <property type="entry name" value="Peptidase_S1_PA"/>
</dbReference>
<feature type="domain" description="Peptidase S1" evidence="3">
    <location>
        <begin position="424"/>
        <end position="745"/>
    </location>
</feature>
<dbReference type="PANTHER" id="PTHR24252:SF8">
    <property type="entry name" value="ACROSIN"/>
    <property type="match status" value="1"/>
</dbReference>
<dbReference type="SMART" id="SM00020">
    <property type="entry name" value="Tryp_SPc"/>
    <property type="match status" value="1"/>
</dbReference>
<evidence type="ECO:0000256" key="2">
    <source>
        <dbReference type="SAM" id="MobiDB-lite"/>
    </source>
</evidence>